<keyword evidence="2" id="KW-1185">Reference proteome</keyword>
<evidence type="ECO:0000313" key="1">
    <source>
        <dbReference type="EMBL" id="ORE86386.1"/>
    </source>
</evidence>
<reference evidence="1 2" key="1">
    <citation type="submission" date="2013-04" db="EMBL/GenBank/DDBJ databases">
        <title>Oceanococcus atlanticus 22II-S10r2 Genome Sequencing.</title>
        <authorList>
            <person name="Lai Q."/>
            <person name="Li G."/>
            <person name="Shao Z."/>
        </authorList>
    </citation>
    <scope>NUCLEOTIDE SEQUENCE [LARGE SCALE GENOMIC DNA]</scope>
    <source>
        <strain evidence="1 2">22II-S10r2</strain>
    </source>
</reference>
<organism evidence="1 2">
    <name type="scientific">Oceanococcus atlanticus</name>
    <dbReference type="NCBI Taxonomy" id="1317117"/>
    <lineage>
        <taxon>Bacteria</taxon>
        <taxon>Pseudomonadati</taxon>
        <taxon>Pseudomonadota</taxon>
        <taxon>Gammaproteobacteria</taxon>
        <taxon>Chromatiales</taxon>
        <taxon>Oceanococcaceae</taxon>
        <taxon>Oceanococcus</taxon>
    </lineage>
</organism>
<evidence type="ECO:0000313" key="2">
    <source>
        <dbReference type="Proteomes" id="UP000192342"/>
    </source>
</evidence>
<accession>A0A1Y1SDG9</accession>
<dbReference type="STRING" id="1317117.ATO7_13853"/>
<proteinExistence type="predicted"/>
<protein>
    <submittedName>
        <fullName evidence="1">Uncharacterized protein</fullName>
    </submittedName>
</protein>
<dbReference type="Proteomes" id="UP000192342">
    <property type="component" value="Unassembled WGS sequence"/>
</dbReference>
<sequence>MPAFVPAFLCALLIGVLLPASTALCPTGLRAGFFVSVIPRQHLAWLSQHVRAMSIMLGLVR</sequence>
<name>A0A1Y1SDG9_9GAMM</name>
<dbReference type="AlphaFoldDB" id="A0A1Y1SDG9"/>
<comment type="caution">
    <text evidence="1">The sequence shown here is derived from an EMBL/GenBank/DDBJ whole genome shotgun (WGS) entry which is preliminary data.</text>
</comment>
<gene>
    <name evidence="1" type="ORF">ATO7_13853</name>
</gene>
<dbReference type="EMBL" id="AQQV01000003">
    <property type="protein sequence ID" value="ORE86386.1"/>
    <property type="molecule type" value="Genomic_DNA"/>
</dbReference>